<evidence type="ECO:0000313" key="2">
    <source>
        <dbReference type="Proteomes" id="UP000245444"/>
    </source>
</evidence>
<proteinExistence type="predicted"/>
<dbReference type="EMBL" id="CP029553">
    <property type="protein sequence ID" value="AWN47541.1"/>
    <property type="molecule type" value="Genomic_DNA"/>
</dbReference>
<evidence type="ECO:0000313" key="1">
    <source>
        <dbReference type="EMBL" id="AWN47541.1"/>
    </source>
</evidence>
<dbReference type="KEGG" id="mtea:DK419_15520"/>
<organism evidence="1 2">
    <name type="scientific">Methylobacterium terrae</name>
    <dbReference type="NCBI Taxonomy" id="2202827"/>
    <lineage>
        <taxon>Bacteria</taxon>
        <taxon>Pseudomonadati</taxon>
        <taxon>Pseudomonadota</taxon>
        <taxon>Alphaproteobacteria</taxon>
        <taxon>Hyphomicrobiales</taxon>
        <taxon>Methylobacteriaceae</taxon>
        <taxon>Methylobacterium</taxon>
    </lineage>
</organism>
<gene>
    <name evidence="1" type="ORF">DK419_15520</name>
</gene>
<dbReference type="RefSeq" id="WP_109959866.1">
    <property type="nucleotide sequence ID" value="NZ_CP029553.1"/>
</dbReference>
<dbReference type="Proteomes" id="UP000245444">
    <property type="component" value="Chromosome"/>
</dbReference>
<sequence length="153" mass="16510">MDLAPPPAALLRMSGVPAAHVEEAWPRLAGMLGPVFSRPECTLNADDLRDACASGAADLIVGHDEEGRPACAAVVQVRDYAQTGRRTWILVTGGRRFADWPAVLGVIEQLARTAGAKTVEFEGRPGWQRIARDYDAKPSEGGIHYTKHLGRPN</sequence>
<name>A0A2U8WPX1_9HYPH</name>
<dbReference type="AlphaFoldDB" id="A0A2U8WPX1"/>
<accession>A0A2U8WPX1</accession>
<protein>
    <submittedName>
        <fullName evidence="1">Uncharacterized protein</fullName>
    </submittedName>
</protein>
<keyword evidence="2" id="KW-1185">Reference proteome</keyword>
<reference evidence="1 2" key="1">
    <citation type="submission" date="2018-05" db="EMBL/GenBank/DDBJ databases">
        <title>Complete Genome Sequence of Methylobacterium sp. 17Sr1-28.</title>
        <authorList>
            <person name="Srinivasan S."/>
        </authorList>
    </citation>
    <scope>NUCLEOTIDE SEQUENCE [LARGE SCALE GENOMIC DNA]</scope>
    <source>
        <strain evidence="1 2">17Sr1-28</strain>
    </source>
</reference>
<dbReference type="OrthoDB" id="8000443at2"/>